<evidence type="ECO:0000259" key="2">
    <source>
        <dbReference type="Pfam" id="PF03537"/>
    </source>
</evidence>
<gene>
    <name evidence="3" type="ORF">GCM10009710_35890</name>
</gene>
<reference evidence="3 4" key="1">
    <citation type="journal article" date="2019" name="Int. J. Syst. Evol. Microbiol.">
        <title>The Global Catalogue of Microorganisms (GCM) 10K type strain sequencing project: providing services to taxonomists for standard genome sequencing and annotation.</title>
        <authorList>
            <consortium name="The Broad Institute Genomics Platform"/>
            <consortium name="The Broad Institute Genome Sequencing Center for Infectious Disease"/>
            <person name="Wu L."/>
            <person name="Ma J."/>
        </authorList>
    </citation>
    <scope>NUCLEOTIDE SEQUENCE [LARGE SCALE GENOMIC DNA]</scope>
    <source>
        <strain evidence="3 4">JCM 13518</strain>
    </source>
</reference>
<accession>A0ABN2KCJ1</accession>
<dbReference type="PROSITE" id="PS51257">
    <property type="entry name" value="PROKAR_LIPOPROTEIN"/>
    <property type="match status" value="1"/>
</dbReference>
<protein>
    <submittedName>
        <fullName evidence="3">Endo alpha-1,4 polygalactosaminidase</fullName>
    </submittedName>
</protein>
<dbReference type="Gene3D" id="3.20.20.70">
    <property type="entry name" value="Aldolase class I"/>
    <property type="match status" value="1"/>
</dbReference>
<evidence type="ECO:0000313" key="3">
    <source>
        <dbReference type="EMBL" id="GAA1753048.1"/>
    </source>
</evidence>
<dbReference type="PANTHER" id="PTHR35273">
    <property type="entry name" value="ALPHA-1,4 POLYGALACTOSAMINIDASE, PUTATIVE (AFU_ORTHOLOGUE AFUA_3G07890)-RELATED"/>
    <property type="match status" value="1"/>
</dbReference>
<name>A0ABN2KCJ1_9ACTN</name>
<evidence type="ECO:0000256" key="1">
    <source>
        <dbReference type="SAM" id="SignalP"/>
    </source>
</evidence>
<organism evidence="3 4">
    <name type="scientific">Aeromicrobium alkaliterrae</name>
    <dbReference type="NCBI Taxonomy" id="302168"/>
    <lineage>
        <taxon>Bacteria</taxon>
        <taxon>Bacillati</taxon>
        <taxon>Actinomycetota</taxon>
        <taxon>Actinomycetes</taxon>
        <taxon>Propionibacteriales</taxon>
        <taxon>Nocardioidaceae</taxon>
        <taxon>Aeromicrobium</taxon>
    </lineage>
</organism>
<feature type="domain" description="Glycoside-hydrolase family GH114 TIM-barrel" evidence="2">
    <location>
        <begin position="38"/>
        <end position="255"/>
    </location>
</feature>
<dbReference type="InterPro" id="IPR004352">
    <property type="entry name" value="GH114_TIM-barrel"/>
</dbReference>
<feature type="signal peptide" evidence="1">
    <location>
        <begin position="1"/>
        <end position="20"/>
    </location>
</feature>
<dbReference type="Proteomes" id="UP001501057">
    <property type="component" value="Unassembled WGS sequence"/>
</dbReference>
<dbReference type="InterPro" id="IPR013785">
    <property type="entry name" value="Aldolase_TIM"/>
</dbReference>
<dbReference type="RefSeq" id="WP_344204091.1">
    <property type="nucleotide sequence ID" value="NZ_BAAAME010000010.1"/>
</dbReference>
<keyword evidence="1" id="KW-0732">Signal</keyword>
<proteinExistence type="predicted"/>
<dbReference type="PANTHER" id="PTHR35273:SF2">
    <property type="entry name" value="ALPHA-GALACTOSIDASE"/>
    <property type="match status" value="1"/>
</dbReference>
<feature type="chain" id="PRO_5047475479" evidence="1">
    <location>
        <begin position="21"/>
        <end position="268"/>
    </location>
</feature>
<keyword evidence="4" id="KW-1185">Reference proteome</keyword>
<comment type="caution">
    <text evidence="3">The sequence shown here is derived from an EMBL/GenBank/DDBJ whole genome shotgun (WGS) entry which is preliminary data.</text>
</comment>
<sequence length="268" mass="28798">MRLGLALALVAALLVGCGGGDDTSPDGLALPPVGAVVDYQLGGRYAPADDVDVVTRDSSSIPDPDRYSICYVNGFQTQPGGSRDVFVVLHGVDLLLQEGGDDVIDPGWPEETLFDISTPEKRDELAEVVGDWIRTCANDGFDAVEVDNLDSWTRSRGLLTQDDAEAFAALLVEAAHDAGLPIGQKNSAEIDGPALGFDFAVTEECAVYEECDVYTDMYGGHVIEIEYTDNGREAFEQACDDAAGDRSILLRDRDVVPDDDPAYVFEHC</sequence>
<dbReference type="EMBL" id="BAAAME010000010">
    <property type="protein sequence ID" value="GAA1753048.1"/>
    <property type="molecule type" value="Genomic_DNA"/>
</dbReference>
<dbReference type="Pfam" id="PF03537">
    <property type="entry name" value="Glyco_hydro_114"/>
    <property type="match status" value="1"/>
</dbReference>
<dbReference type="InterPro" id="IPR017853">
    <property type="entry name" value="GH"/>
</dbReference>
<evidence type="ECO:0000313" key="4">
    <source>
        <dbReference type="Proteomes" id="UP001501057"/>
    </source>
</evidence>
<dbReference type="SUPFAM" id="SSF51445">
    <property type="entry name" value="(Trans)glycosidases"/>
    <property type="match status" value="1"/>
</dbReference>